<dbReference type="AlphaFoldDB" id="L1IKQ2"/>
<reference evidence="5" key="2">
    <citation type="submission" date="2012-11" db="EMBL/GenBank/DDBJ databases">
        <authorList>
            <person name="Kuo A."/>
            <person name="Curtis B.A."/>
            <person name="Tanifuji G."/>
            <person name="Burki F."/>
            <person name="Gruber A."/>
            <person name="Irimia M."/>
            <person name="Maruyama S."/>
            <person name="Arias M.C."/>
            <person name="Ball S.G."/>
            <person name="Gile G.H."/>
            <person name="Hirakawa Y."/>
            <person name="Hopkins J.F."/>
            <person name="Rensing S.A."/>
            <person name="Schmutz J."/>
            <person name="Symeonidi A."/>
            <person name="Elias M."/>
            <person name="Eveleigh R.J."/>
            <person name="Herman E.K."/>
            <person name="Klute M.J."/>
            <person name="Nakayama T."/>
            <person name="Obornik M."/>
            <person name="Reyes-Prieto A."/>
            <person name="Armbrust E.V."/>
            <person name="Aves S.J."/>
            <person name="Beiko R.G."/>
            <person name="Coutinho P."/>
            <person name="Dacks J.B."/>
            <person name="Durnford D.G."/>
            <person name="Fast N.M."/>
            <person name="Green B.R."/>
            <person name="Grisdale C."/>
            <person name="Hempe F."/>
            <person name="Henrissat B."/>
            <person name="Hoppner M.P."/>
            <person name="Ishida K.-I."/>
            <person name="Kim E."/>
            <person name="Koreny L."/>
            <person name="Kroth P.G."/>
            <person name="Liu Y."/>
            <person name="Malik S.-B."/>
            <person name="Maier U.G."/>
            <person name="McRose D."/>
            <person name="Mock T."/>
            <person name="Neilson J.A."/>
            <person name="Onodera N.T."/>
            <person name="Poole A.M."/>
            <person name="Pritham E.J."/>
            <person name="Richards T.A."/>
            <person name="Rocap G."/>
            <person name="Roy S.W."/>
            <person name="Sarai C."/>
            <person name="Schaack S."/>
            <person name="Shirato S."/>
            <person name="Slamovits C.H."/>
            <person name="Spencer D.F."/>
            <person name="Suzuki S."/>
            <person name="Worden A.Z."/>
            <person name="Zauner S."/>
            <person name="Barry K."/>
            <person name="Bell C."/>
            <person name="Bharti A.K."/>
            <person name="Crow J.A."/>
            <person name="Grimwood J."/>
            <person name="Kramer R."/>
            <person name="Lindquist E."/>
            <person name="Lucas S."/>
            <person name="Salamov A."/>
            <person name="McFadden G.I."/>
            <person name="Lane C.E."/>
            <person name="Keeling P.J."/>
            <person name="Gray M.W."/>
            <person name="Grigoriev I.V."/>
            <person name="Archibald J.M."/>
        </authorList>
    </citation>
    <scope>NUCLEOTIDE SEQUENCE</scope>
    <source>
        <strain evidence="5">CCMP2712</strain>
    </source>
</reference>
<name>L1IKQ2_GUITC</name>
<dbReference type="KEGG" id="gtt:GUITHDRAFT_145672"/>
<dbReference type="Proteomes" id="UP000011087">
    <property type="component" value="Unassembled WGS sequence"/>
</dbReference>
<feature type="transmembrane region" description="Helical" evidence="2">
    <location>
        <begin position="516"/>
        <end position="534"/>
    </location>
</feature>
<feature type="transmembrane region" description="Helical" evidence="2">
    <location>
        <begin position="461"/>
        <end position="481"/>
    </location>
</feature>
<evidence type="ECO:0000256" key="1">
    <source>
        <dbReference type="SAM" id="MobiDB-lite"/>
    </source>
</evidence>
<organism evidence="3">
    <name type="scientific">Guillardia theta (strain CCMP2712)</name>
    <name type="common">Cryptophyte</name>
    <dbReference type="NCBI Taxonomy" id="905079"/>
    <lineage>
        <taxon>Eukaryota</taxon>
        <taxon>Cryptophyceae</taxon>
        <taxon>Pyrenomonadales</taxon>
        <taxon>Geminigeraceae</taxon>
        <taxon>Guillardia</taxon>
    </lineage>
</organism>
<proteinExistence type="predicted"/>
<feature type="region of interest" description="Disordered" evidence="1">
    <location>
        <begin position="27"/>
        <end position="65"/>
    </location>
</feature>
<dbReference type="HOGENOM" id="CLU_498255_0_0_1"/>
<accession>L1IKQ2</accession>
<evidence type="ECO:0000313" key="4">
    <source>
        <dbReference type="EnsemblProtists" id="EKX36504"/>
    </source>
</evidence>
<evidence type="ECO:0000313" key="5">
    <source>
        <dbReference type="Proteomes" id="UP000011087"/>
    </source>
</evidence>
<keyword evidence="5" id="KW-1185">Reference proteome</keyword>
<protein>
    <submittedName>
        <fullName evidence="3 4">Uncharacterized protein</fullName>
    </submittedName>
</protein>
<feature type="region of interest" description="Disordered" evidence="1">
    <location>
        <begin position="142"/>
        <end position="165"/>
    </location>
</feature>
<dbReference type="EnsemblProtists" id="EKX36504">
    <property type="protein sequence ID" value="EKX36504"/>
    <property type="gene ID" value="GUITHDRAFT_145672"/>
</dbReference>
<evidence type="ECO:0000256" key="2">
    <source>
        <dbReference type="SAM" id="Phobius"/>
    </source>
</evidence>
<gene>
    <name evidence="3" type="ORF">GUITHDRAFT_145672</name>
</gene>
<keyword evidence="2" id="KW-0812">Transmembrane</keyword>
<evidence type="ECO:0000313" key="3">
    <source>
        <dbReference type="EMBL" id="EKX36504.1"/>
    </source>
</evidence>
<keyword evidence="2" id="KW-1133">Transmembrane helix</keyword>
<keyword evidence="2" id="KW-0472">Membrane</keyword>
<dbReference type="EMBL" id="JH993072">
    <property type="protein sequence ID" value="EKX36504.1"/>
    <property type="molecule type" value="Genomic_DNA"/>
</dbReference>
<reference evidence="4" key="3">
    <citation type="submission" date="2016-03" db="UniProtKB">
        <authorList>
            <consortium name="EnsemblProtists"/>
        </authorList>
    </citation>
    <scope>IDENTIFICATION</scope>
</reference>
<feature type="compositionally biased region" description="Pro residues" evidence="1">
    <location>
        <begin position="148"/>
        <end position="158"/>
    </location>
</feature>
<feature type="transmembrane region" description="Helical" evidence="2">
    <location>
        <begin position="493"/>
        <end position="510"/>
    </location>
</feature>
<dbReference type="PaxDb" id="55529-EKX36504"/>
<dbReference type="GeneID" id="17293293"/>
<reference evidence="3 5" key="1">
    <citation type="journal article" date="2012" name="Nature">
        <title>Algal genomes reveal evolutionary mosaicism and the fate of nucleomorphs.</title>
        <authorList>
            <consortium name="DOE Joint Genome Institute"/>
            <person name="Curtis B.A."/>
            <person name="Tanifuji G."/>
            <person name="Burki F."/>
            <person name="Gruber A."/>
            <person name="Irimia M."/>
            <person name="Maruyama S."/>
            <person name="Arias M.C."/>
            <person name="Ball S.G."/>
            <person name="Gile G.H."/>
            <person name="Hirakawa Y."/>
            <person name="Hopkins J.F."/>
            <person name="Kuo A."/>
            <person name="Rensing S.A."/>
            <person name="Schmutz J."/>
            <person name="Symeonidi A."/>
            <person name="Elias M."/>
            <person name="Eveleigh R.J."/>
            <person name="Herman E.K."/>
            <person name="Klute M.J."/>
            <person name="Nakayama T."/>
            <person name="Obornik M."/>
            <person name="Reyes-Prieto A."/>
            <person name="Armbrust E.V."/>
            <person name="Aves S.J."/>
            <person name="Beiko R.G."/>
            <person name="Coutinho P."/>
            <person name="Dacks J.B."/>
            <person name="Durnford D.G."/>
            <person name="Fast N.M."/>
            <person name="Green B.R."/>
            <person name="Grisdale C.J."/>
            <person name="Hempel F."/>
            <person name="Henrissat B."/>
            <person name="Hoppner M.P."/>
            <person name="Ishida K."/>
            <person name="Kim E."/>
            <person name="Koreny L."/>
            <person name="Kroth P.G."/>
            <person name="Liu Y."/>
            <person name="Malik S.B."/>
            <person name="Maier U.G."/>
            <person name="McRose D."/>
            <person name="Mock T."/>
            <person name="Neilson J.A."/>
            <person name="Onodera N.T."/>
            <person name="Poole A.M."/>
            <person name="Pritham E.J."/>
            <person name="Richards T.A."/>
            <person name="Rocap G."/>
            <person name="Roy S.W."/>
            <person name="Sarai C."/>
            <person name="Schaack S."/>
            <person name="Shirato S."/>
            <person name="Slamovits C.H."/>
            <person name="Spencer D.F."/>
            <person name="Suzuki S."/>
            <person name="Worden A.Z."/>
            <person name="Zauner S."/>
            <person name="Barry K."/>
            <person name="Bell C."/>
            <person name="Bharti A.K."/>
            <person name="Crow J.A."/>
            <person name="Grimwood J."/>
            <person name="Kramer R."/>
            <person name="Lindquist E."/>
            <person name="Lucas S."/>
            <person name="Salamov A."/>
            <person name="McFadden G.I."/>
            <person name="Lane C.E."/>
            <person name="Keeling P.J."/>
            <person name="Gray M.W."/>
            <person name="Grigoriev I.V."/>
            <person name="Archibald J.M."/>
        </authorList>
    </citation>
    <scope>NUCLEOTIDE SEQUENCE</scope>
    <source>
        <strain evidence="3 5">CCMP2712</strain>
    </source>
</reference>
<dbReference type="RefSeq" id="XP_005823484.1">
    <property type="nucleotide sequence ID" value="XM_005823427.1"/>
</dbReference>
<sequence>MGWDQRKQQAGAGLMSVPLNWYRKEQQGSQGKSCSRCRRHKVSNDELSSPQVPLPARLSPRAEPETPWPLQLSVRLSTDRASHVADPSLGHLQLLAMRMSQAGYSGTSILYMFNSMGKELFQTMNDVMAFLVSLQAQAKLASTTPTPSSSPSPSPSPSPSSINHLLHSGADCTGQASAMLVEGRQAAGSWTVFWEDDYLIRKGLQVGHGLGRLLHRNPEEILSRAARCEFELPSSDLEFLCMIVDDLLRLSFPRIVRYHRICRRSTDGRLEESSLVRVTSVKHLEQERLRSTSHTMEILDAGDWDRIHADRSAWMTYMQLKSFLGEELSADELLLTHKKDMLFSEHFATLNETEEGRQKLKRIAMFIRNKFNLSSPPPSDQIETSPATNHVSEDEAVARALQQALAFSPDSYDQQIAIALQEAENTMGVELAELLSMLRAPRRYRPTRVSSSSSIIISANVNIFIIPMLLLLLLIFVIPITSFYGHDSLLSKFRFYLVLLVCPCLVLGQVDNWVHGGGFFAGLSFGFLAFRQNFESEVNKRIAETFG</sequence>